<feature type="compositionally biased region" description="Polar residues" evidence="2">
    <location>
        <begin position="27"/>
        <end position="36"/>
    </location>
</feature>
<accession>A0A6A7BW66</accession>
<feature type="compositionally biased region" description="Acidic residues" evidence="2">
    <location>
        <begin position="14"/>
        <end position="25"/>
    </location>
</feature>
<name>A0A6A7BW66_9PEZI</name>
<feature type="compositionally biased region" description="Acidic residues" evidence="2">
    <location>
        <begin position="55"/>
        <end position="72"/>
    </location>
</feature>
<feature type="compositionally biased region" description="Basic and acidic residues" evidence="2">
    <location>
        <begin position="105"/>
        <end position="120"/>
    </location>
</feature>
<feature type="repeat" description="TPR" evidence="1">
    <location>
        <begin position="556"/>
        <end position="589"/>
    </location>
</feature>
<dbReference type="Proteomes" id="UP000799421">
    <property type="component" value="Unassembled WGS sequence"/>
</dbReference>
<dbReference type="PROSITE" id="PS50005">
    <property type="entry name" value="TPR"/>
    <property type="match status" value="1"/>
</dbReference>
<dbReference type="Gene3D" id="1.25.40.10">
    <property type="entry name" value="Tetratricopeptide repeat domain"/>
    <property type="match status" value="2"/>
</dbReference>
<evidence type="ECO:0000313" key="4">
    <source>
        <dbReference type="Proteomes" id="UP000799421"/>
    </source>
</evidence>
<organism evidence="3 4">
    <name type="scientific">Piedraia hortae CBS 480.64</name>
    <dbReference type="NCBI Taxonomy" id="1314780"/>
    <lineage>
        <taxon>Eukaryota</taxon>
        <taxon>Fungi</taxon>
        <taxon>Dikarya</taxon>
        <taxon>Ascomycota</taxon>
        <taxon>Pezizomycotina</taxon>
        <taxon>Dothideomycetes</taxon>
        <taxon>Dothideomycetidae</taxon>
        <taxon>Capnodiales</taxon>
        <taxon>Piedraiaceae</taxon>
        <taxon>Piedraia</taxon>
    </lineage>
</organism>
<evidence type="ECO:0000256" key="2">
    <source>
        <dbReference type="SAM" id="MobiDB-lite"/>
    </source>
</evidence>
<dbReference type="OrthoDB" id="9991317at2759"/>
<protein>
    <submittedName>
        <fullName evidence="3">TPR-like protein</fullName>
    </submittedName>
</protein>
<dbReference type="InterPro" id="IPR039340">
    <property type="entry name" value="Tfc4/TFIIIC-102/Sfc4"/>
</dbReference>
<dbReference type="PANTHER" id="PTHR23082:SF0">
    <property type="entry name" value="GENERAL TRANSCRIPTION FACTOR 3C POLYPEPTIDE 3"/>
    <property type="match status" value="1"/>
</dbReference>
<reference evidence="3" key="1">
    <citation type="journal article" date="2020" name="Stud. Mycol.">
        <title>101 Dothideomycetes genomes: a test case for predicting lifestyles and emergence of pathogens.</title>
        <authorList>
            <person name="Haridas S."/>
            <person name="Albert R."/>
            <person name="Binder M."/>
            <person name="Bloem J."/>
            <person name="Labutti K."/>
            <person name="Salamov A."/>
            <person name="Andreopoulos B."/>
            <person name="Baker S."/>
            <person name="Barry K."/>
            <person name="Bills G."/>
            <person name="Bluhm B."/>
            <person name="Cannon C."/>
            <person name="Castanera R."/>
            <person name="Culley D."/>
            <person name="Daum C."/>
            <person name="Ezra D."/>
            <person name="Gonzalez J."/>
            <person name="Henrissat B."/>
            <person name="Kuo A."/>
            <person name="Liang C."/>
            <person name="Lipzen A."/>
            <person name="Lutzoni F."/>
            <person name="Magnuson J."/>
            <person name="Mondo S."/>
            <person name="Nolan M."/>
            <person name="Ohm R."/>
            <person name="Pangilinan J."/>
            <person name="Park H.-J."/>
            <person name="Ramirez L."/>
            <person name="Alfaro M."/>
            <person name="Sun H."/>
            <person name="Tritt A."/>
            <person name="Yoshinaga Y."/>
            <person name="Zwiers L.-H."/>
            <person name="Turgeon B."/>
            <person name="Goodwin S."/>
            <person name="Spatafora J."/>
            <person name="Crous P."/>
            <person name="Grigoriev I."/>
        </authorList>
    </citation>
    <scope>NUCLEOTIDE SEQUENCE</scope>
    <source>
        <strain evidence="3">CBS 480.64</strain>
    </source>
</reference>
<dbReference type="InterPro" id="IPR011990">
    <property type="entry name" value="TPR-like_helical_dom_sf"/>
</dbReference>
<dbReference type="InterPro" id="IPR019734">
    <property type="entry name" value="TPR_rpt"/>
</dbReference>
<keyword evidence="1" id="KW-0802">TPR repeat</keyword>
<dbReference type="EMBL" id="MU005992">
    <property type="protein sequence ID" value="KAF2859460.1"/>
    <property type="molecule type" value="Genomic_DNA"/>
</dbReference>
<gene>
    <name evidence="3" type="ORF">K470DRAFT_258801</name>
</gene>
<dbReference type="SUPFAM" id="SSF48452">
    <property type="entry name" value="TPR-like"/>
    <property type="match status" value="3"/>
</dbReference>
<dbReference type="AlphaFoldDB" id="A0A6A7BW66"/>
<dbReference type="GO" id="GO:0000127">
    <property type="term" value="C:transcription factor TFIIIC complex"/>
    <property type="evidence" value="ECO:0007669"/>
    <property type="project" value="TreeGrafter"/>
</dbReference>
<dbReference type="PANTHER" id="PTHR23082">
    <property type="entry name" value="TRANSCRIPTION INITIATION FACTOR IIIC TFIIIC , POLYPEPTIDE 3-RELATED"/>
    <property type="match status" value="1"/>
</dbReference>
<feature type="region of interest" description="Disordered" evidence="2">
    <location>
        <begin position="627"/>
        <end position="653"/>
    </location>
</feature>
<keyword evidence="4" id="KW-1185">Reference proteome</keyword>
<feature type="region of interest" description="Disordered" evidence="2">
    <location>
        <begin position="1"/>
        <end position="154"/>
    </location>
</feature>
<evidence type="ECO:0000313" key="3">
    <source>
        <dbReference type="EMBL" id="KAF2859460.1"/>
    </source>
</evidence>
<dbReference type="GO" id="GO:0006383">
    <property type="term" value="P:transcription by RNA polymerase III"/>
    <property type="evidence" value="ECO:0007669"/>
    <property type="project" value="InterPro"/>
</dbReference>
<dbReference type="SMART" id="SM00028">
    <property type="entry name" value="TPR"/>
    <property type="match status" value="5"/>
</dbReference>
<proteinExistence type="predicted"/>
<sequence>MTQSGRGYERQESELEGDEYSDPDFAESSSDSNNDQPRVIPTKRMMIDPALRGPDDEDTEYGPSEEEQESLSEPEFPGYRGSKNVQQVGGSVVRESAVDGPSIDRSLRRSNDFWNSRDSDDLGYGRPAKRPKTRSNTEPENLSRRTPSRRSRGYKWALKGTEHDPARIRAKERAEERRIMKEQGRYRRPRRRKEVDPGPVYTDHFKRACTAYMQKRNDDAMEQVLLAIETNPAIFDAHRLLSDIYLRQGDKKASLTALTASDKVRRDAETWIEIAERTLDIAGEDGDEQMLTQALSAYRSAVALSKQATTDEKKALNYQARVGKRDLQITLGKTSDARRTSKHMLYFNPGDMENVGYYAQLSAQSTNPQEIDSAIEAYEKAFEAHQGNEHFAEGPVQWTHINLYIELLEKKGPSHAQKALAILKCLARWTLGREEEAFWDKYEDNDCEFDIDNKRRHQVPEFEQGQASQDLNKYGKSLPLQIRAKLGLIRISMGEQHFNEGLYHLNHLLTSPESELDDEAYLLFLNVADRLKNSKLWNEALKFYTIVQELWEISDEMFLLNMGQCYAQVSCTKEAEETFDEVIRLAPGHIAARLELAKLYEGMGRVEEAIMLGMEVKHLAAINADQGNKSSGEANKLRKQRRPLRTGMSPSSVAGRRGYRGATLFNGERVETRLQRMELDQGMVRTHYKTVKELWPIIEEGDFEDANVDRWMAAAAAMATAFRNMDVFFPSAKRVRPFTGYQKRGRKKGPSEEVRTAVSMLSRLRAEDDEDEEAESETPSNIPDDFHSIQFPEWHHLFVDLALLYAKRADQSSCYDLLKNVMFTANVFYCKSELHSISLSAALCCAMMFNDSSFATDLGREFVKRGDYRAGEPYQLLAATNRLTYGPTWGGDGRLLKFMARMIKFMDYNLLPPDIRNQIDYQVQITALESRLVNLGEGNGELDAGILALYGHTIVICNNHPNAALPYYLRALALQPENASICLCIAVSHMANCMKRSTNNRHAGIVQGLAFLGQYYDLCTRSGNPCDVQEATYNVARAYHGLGLTHLALPRYKKVLKMDSVVRNARNGYQGFAREAALAMQQMALLAVNPERADAITSEMLVL</sequence>
<evidence type="ECO:0000256" key="1">
    <source>
        <dbReference type="PROSITE-ProRule" id="PRU00339"/>
    </source>
</evidence>